<evidence type="ECO:0000313" key="3">
    <source>
        <dbReference type="Proteomes" id="UP000594263"/>
    </source>
</evidence>
<dbReference type="Proteomes" id="UP000594263">
    <property type="component" value="Unplaced"/>
</dbReference>
<organism evidence="2 3">
    <name type="scientific">Kalanchoe fedtschenkoi</name>
    <name type="common">Lavender scallops</name>
    <name type="synonym">South American air plant</name>
    <dbReference type="NCBI Taxonomy" id="63787"/>
    <lineage>
        <taxon>Eukaryota</taxon>
        <taxon>Viridiplantae</taxon>
        <taxon>Streptophyta</taxon>
        <taxon>Embryophyta</taxon>
        <taxon>Tracheophyta</taxon>
        <taxon>Spermatophyta</taxon>
        <taxon>Magnoliopsida</taxon>
        <taxon>eudicotyledons</taxon>
        <taxon>Gunneridae</taxon>
        <taxon>Pentapetalae</taxon>
        <taxon>Saxifragales</taxon>
        <taxon>Crassulaceae</taxon>
        <taxon>Kalanchoe</taxon>
    </lineage>
</organism>
<sequence length="62" mass="6480">MAKPILASNRAKFCPMQILGPPPNGRNVTLPLVALDTPSENLSGLNSLASLPQSSGSRHTVL</sequence>
<protein>
    <submittedName>
        <fullName evidence="2">Uncharacterized protein</fullName>
    </submittedName>
</protein>
<dbReference type="EnsemblPlants" id="Kaladp0630s0054.1.v1.1">
    <property type="protein sequence ID" value="Kaladp0630s0054.1.v1.1"/>
    <property type="gene ID" value="Kaladp0630s0054.v1.1"/>
</dbReference>
<dbReference type="Gramene" id="Kaladp0630s0054.1.v1.1">
    <property type="protein sequence ID" value="Kaladp0630s0054.1.v1.1"/>
    <property type="gene ID" value="Kaladp0630s0054.v1.1"/>
</dbReference>
<evidence type="ECO:0000313" key="2">
    <source>
        <dbReference type="EnsemblPlants" id="Kaladp0630s0054.1.v1.1"/>
    </source>
</evidence>
<reference evidence="2" key="1">
    <citation type="submission" date="2021-01" db="UniProtKB">
        <authorList>
            <consortium name="EnsemblPlants"/>
        </authorList>
    </citation>
    <scope>IDENTIFICATION</scope>
</reference>
<keyword evidence="3" id="KW-1185">Reference proteome</keyword>
<feature type="region of interest" description="Disordered" evidence="1">
    <location>
        <begin position="43"/>
        <end position="62"/>
    </location>
</feature>
<evidence type="ECO:0000256" key="1">
    <source>
        <dbReference type="SAM" id="MobiDB-lite"/>
    </source>
</evidence>
<proteinExistence type="predicted"/>
<name>A0A7N1A6R3_KALFE</name>
<dbReference type="OMA" id="CKSERSM"/>
<dbReference type="AlphaFoldDB" id="A0A7N1A6R3"/>
<accession>A0A7N1A6R3</accession>